<keyword evidence="3" id="KW-1003">Cell membrane</keyword>
<dbReference type="SUPFAM" id="SSF161098">
    <property type="entry name" value="MetI-like"/>
    <property type="match status" value="1"/>
</dbReference>
<feature type="transmembrane region" description="Helical" evidence="7">
    <location>
        <begin position="104"/>
        <end position="125"/>
    </location>
</feature>
<keyword evidence="6 7" id="KW-0472">Membrane</keyword>
<name>A0A6L9S9D2_9ACTN</name>
<feature type="transmembrane region" description="Helical" evidence="7">
    <location>
        <begin position="193"/>
        <end position="214"/>
    </location>
</feature>
<dbReference type="EMBL" id="JAAGOA010000010">
    <property type="protein sequence ID" value="NEE01643.1"/>
    <property type="molecule type" value="Genomic_DNA"/>
</dbReference>
<dbReference type="InterPro" id="IPR000515">
    <property type="entry name" value="MetI-like"/>
</dbReference>
<evidence type="ECO:0000256" key="2">
    <source>
        <dbReference type="ARBA" id="ARBA00022448"/>
    </source>
</evidence>
<dbReference type="PROSITE" id="PS50928">
    <property type="entry name" value="ABC_TM1"/>
    <property type="match status" value="1"/>
</dbReference>
<evidence type="ECO:0000259" key="8">
    <source>
        <dbReference type="PROSITE" id="PS50928"/>
    </source>
</evidence>
<dbReference type="Pfam" id="PF00528">
    <property type="entry name" value="BPD_transp_1"/>
    <property type="match status" value="1"/>
</dbReference>
<dbReference type="AlphaFoldDB" id="A0A6L9S9D2"/>
<keyword evidence="5 7" id="KW-1133">Transmembrane helix</keyword>
<dbReference type="RefSeq" id="WP_163739466.1">
    <property type="nucleotide sequence ID" value="NZ_JAAGOA010000010.1"/>
</dbReference>
<evidence type="ECO:0000313" key="9">
    <source>
        <dbReference type="EMBL" id="NEE01643.1"/>
    </source>
</evidence>
<evidence type="ECO:0000256" key="1">
    <source>
        <dbReference type="ARBA" id="ARBA00004651"/>
    </source>
</evidence>
<protein>
    <submittedName>
        <fullName evidence="9">ABC transporter permease</fullName>
    </submittedName>
</protein>
<dbReference type="Pfam" id="PF19300">
    <property type="entry name" value="BPD_transp_1_N"/>
    <property type="match status" value="1"/>
</dbReference>
<comment type="caution">
    <text evidence="9">The sequence shown here is derived from an EMBL/GenBank/DDBJ whole genome shotgun (WGS) entry which is preliminary data.</text>
</comment>
<dbReference type="Gene3D" id="1.10.3720.10">
    <property type="entry name" value="MetI-like"/>
    <property type="match status" value="1"/>
</dbReference>
<keyword evidence="10" id="KW-1185">Reference proteome</keyword>
<evidence type="ECO:0000313" key="10">
    <source>
        <dbReference type="Proteomes" id="UP000475214"/>
    </source>
</evidence>
<dbReference type="Proteomes" id="UP000475214">
    <property type="component" value="Unassembled WGS sequence"/>
</dbReference>
<comment type="similarity">
    <text evidence="7">Belongs to the binding-protein-dependent transport system permease family.</text>
</comment>
<evidence type="ECO:0000256" key="5">
    <source>
        <dbReference type="ARBA" id="ARBA00022989"/>
    </source>
</evidence>
<sequence>MLTFIARRCLFMVPTLVAISLVAFAIIQLPPGDYLTTMVSRLESEGQSVDQAMLDGLRERYGLGQPLHEQYLKWISGILLHGDFGQSFEYGTSVAGLIGDRLPLSILLTVTTLLATWIMAFPVGLYSAVRQYSAGDYIATTLGFLGLAIPNFMIALGLMYVMHTVFGYSVGGLFSPEFRDAAWSLAKVGDLMAHLWIPMVVLGTAGTAGLIRILRANLLDEVRKPYVMAARARGVPERRLVLKYPLRVAMNPFVSTVGWVLPALISGEVIVASVLNLPTTGPLLLGALQSQDMYLAGSIILVVSVLTVIGTLLSDILLAWLDPRVRLGYR</sequence>
<feature type="transmembrane region" description="Helical" evidence="7">
    <location>
        <begin position="248"/>
        <end position="275"/>
    </location>
</feature>
<reference evidence="9 10" key="1">
    <citation type="submission" date="2020-02" db="EMBL/GenBank/DDBJ databases">
        <authorList>
            <person name="Li X.-J."/>
            <person name="Han X.-M."/>
        </authorList>
    </citation>
    <scope>NUCLEOTIDE SEQUENCE [LARGE SCALE GENOMIC DNA]</scope>
    <source>
        <strain evidence="9 10">CCTCC AB 2017055</strain>
    </source>
</reference>
<dbReference type="GO" id="GO:0055085">
    <property type="term" value="P:transmembrane transport"/>
    <property type="evidence" value="ECO:0007669"/>
    <property type="project" value="InterPro"/>
</dbReference>
<comment type="subcellular location">
    <subcellularLocation>
        <location evidence="1 7">Cell membrane</location>
        <topology evidence="1 7">Multi-pass membrane protein</topology>
    </subcellularLocation>
</comment>
<dbReference type="PANTHER" id="PTHR30465:SF43">
    <property type="entry name" value="OLIGOPEPTIDE ABC TRANSPORTER, PERMEASE PROTEIN"/>
    <property type="match status" value="1"/>
</dbReference>
<keyword evidence="2 7" id="KW-0813">Transport</keyword>
<feature type="transmembrane region" description="Helical" evidence="7">
    <location>
        <begin position="137"/>
        <end position="162"/>
    </location>
</feature>
<feature type="transmembrane region" description="Helical" evidence="7">
    <location>
        <begin position="295"/>
        <end position="321"/>
    </location>
</feature>
<dbReference type="InterPro" id="IPR045621">
    <property type="entry name" value="BPD_transp_1_N"/>
</dbReference>
<evidence type="ECO:0000256" key="4">
    <source>
        <dbReference type="ARBA" id="ARBA00022692"/>
    </source>
</evidence>
<evidence type="ECO:0000256" key="7">
    <source>
        <dbReference type="RuleBase" id="RU363032"/>
    </source>
</evidence>
<proteinExistence type="inferred from homology"/>
<organism evidence="9 10">
    <name type="scientific">Phytoactinopolyspora halotolerans</name>
    <dbReference type="NCBI Taxonomy" id="1981512"/>
    <lineage>
        <taxon>Bacteria</taxon>
        <taxon>Bacillati</taxon>
        <taxon>Actinomycetota</taxon>
        <taxon>Actinomycetes</taxon>
        <taxon>Jiangellales</taxon>
        <taxon>Jiangellaceae</taxon>
        <taxon>Phytoactinopolyspora</taxon>
    </lineage>
</organism>
<feature type="domain" description="ABC transmembrane type-1" evidence="8">
    <location>
        <begin position="102"/>
        <end position="318"/>
    </location>
</feature>
<dbReference type="PANTHER" id="PTHR30465">
    <property type="entry name" value="INNER MEMBRANE ABC TRANSPORTER"/>
    <property type="match status" value="1"/>
</dbReference>
<evidence type="ECO:0000256" key="6">
    <source>
        <dbReference type="ARBA" id="ARBA00023136"/>
    </source>
</evidence>
<feature type="transmembrane region" description="Helical" evidence="7">
    <location>
        <begin position="9"/>
        <end position="29"/>
    </location>
</feature>
<accession>A0A6L9S9D2</accession>
<keyword evidence="4 7" id="KW-0812">Transmembrane</keyword>
<dbReference type="GO" id="GO:0005886">
    <property type="term" value="C:plasma membrane"/>
    <property type="evidence" value="ECO:0007669"/>
    <property type="project" value="UniProtKB-SubCell"/>
</dbReference>
<gene>
    <name evidence="9" type="ORF">G1H10_15830</name>
</gene>
<evidence type="ECO:0000256" key="3">
    <source>
        <dbReference type="ARBA" id="ARBA00022475"/>
    </source>
</evidence>
<dbReference type="InterPro" id="IPR035906">
    <property type="entry name" value="MetI-like_sf"/>
</dbReference>